<keyword evidence="2" id="KW-1185">Reference proteome</keyword>
<dbReference type="RefSeq" id="WP_170021228.1">
    <property type="nucleotide sequence ID" value="NZ_JABCSC020000001.1"/>
</dbReference>
<evidence type="ECO:0000313" key="1">
    <source>
        <dbReference type="EMBL" id="NSL54783.1"/>
    </source>
</evidence>
<reference evidence="1 2" key="1">
    <citation type="submission" date="2020-06" db="EMBL/GenBank/DDBJ databases">
        <title>Draft genome of Uliginosibacterium sp. IMCC34675.</title>
        <authorList>
            <person name="Song J."/>
        </authorList>
    </citation>
    <scope>NUCLEOTIDE SEQUENCE [LARGE SCALE GENOMIC DNA]</scope>
    <source>
        <strain evidence="1 2">IMCC34675</strain>
    </source>
</reference>
<protein>
    <submittedName>
        <fullName evidence="1">Uncharacterized protein</fullName>
    </submittedName>
</protein>
<proteinExistence type="predicted"/>
<dbReference type="EMBL" id="JABCSC020000001">
    <property type="protein sequence ID" value="NSL54783.1"/>
    <property type="molecule type" value="Genomic_DNA"/>
</dbReference>
<dbReference type="Proteomes" id="UP000778523">
    <property type="component" value="Unassembled WGS sequence"/>
</dbReference>
<accession>A0ABX2IE31</accession>
<name>A0ABX2IE31_9RHOO</name>
<evidence type="ECO:0000313" key="2">
    <source>
        <dbReference type="Proteomes" id="UP000778523"/>
    </source>
</evidence>
<gene>
    <name evidence="1" type="ORF">HJ583_007085</name>
</gene>
<organism evidence="1 2">
    <name type="scientific">Uliginosibacterium aquaticum</name>
    <dbReference type="NCBI Taxonomy" id="2731212"/>
    <lineage>
        <taxon>Bacteria</taxon>
        <taxon>Pseudomonadati</taxon>
        <taxon>Pseudomonadota</taxon>
        <taxon>Betaproteobacteria</taxon>
        <taxon>Rhodocyclales</taxon>
        <taxon>Zoogloeaceae</taxon>
        <taxon>Uliginosibacterium</taxon>
    </lineage>
</organism>
<comment type="caution">
    <text evidence="1">The sequence shown here is derived from an EMBL/GenBank/DDBJ whole genome shotgun (WGS) entry which is preliminary data.</text>
</comment>
<sequence>MKESLIVFDVFGGYFKQKEAGGLKWGGQRGPMLKSALLQAISGPQA</sequence>